<dbReference type="EMBL" id="MRTP01000001">
    <property type="protein sequence ID" value="OMF58530.1"/>
    <property type="molecule type" value="Genomic_DNA"/>
</dbReference>
<evidence type="ECO:0000313" key="1">
    <source>
        <dbReference type="EMBL" id="OMF58530.1"/>
    </source>
</evidence>
<comment type="caution">
    <text evidence="1">The sequence shown here is derived from an EMBL/GenBank/DDBJ whole genome shotgun (WGS) entry which is preliminary data.</text>
</comment>
<organism evidence="1 2">
    <name type="scientific">Paenibacillus rhizosphaerae</name>
    <dbReference type="NCBI Taxonomy" id="297318"/>
    <lineage>
        <taxon>Bacteria</taxon>
        <taxon>Bacillati</taxon>
        <taxon>Bacillota</taxon>
        <taxon>Bacilli</taxon>
        <taxon>Bacillales</taxon>
        <taxon>Paenibacillaceae</taxon>
        <taxon>Paenibacillus</taxon>
    </lineage>
</organism>
<dbReference type="Proteomes" id="UP000187172">
    <property type="component" value="Unassembled WGS sequence"/>
</dbReference>
<sequence length="133" mass="15202">MFKIIVLCLAISVGFSTPVIDPPKADEKYPANTQKQFLSADEFYNQLDRKEYSEFDGAKLNVRRSCLFKDVNNILAETDQFGKMRVSGSGYNPNRQVYVFRSIIMIGGRAYDKTAVFDAETKRPIVQSRNYPK</sequence>
<evidence type="ECO:0000313" key="2">
    <source>
        <dbReference type="Proteomes" id="UP000187172"/>
    </source>
</evidence>
<proteinExistence type="predicted"/>
<protein>
    <submittedName>
        <fullName evidence="1">Uncharacterized protein</fullName>
    </submittedName>
</protein>
<gene>
    <name evidence="1" type="ORF">BK138_08435</name>
</gene>
<reference evidence="1 2" key="1">
    <citation type="submission" date="2016-11" db="EMBL/GenBank/DDBJ databases">
        <title>Paenibacillus species isolates.</title>
        <authorList>
            <person name="Beno S.M."/>
        </authorList>
    </citation>
    <scope>NUCLEOTIDE SEQUENCE [LARGE SCALE GENOMIC DNA]</scope>
    <source>
        <strain evidence="1 2">FSL R5-0378</strain>
    </source>
</reference>
<accession>A0A1R1F3B9</accession>
<name>A0A1R1F3B9_9BACL</name>
<dbReference type="AlphaFoldDB" id="A0A1R1F3B9"/>
<dbReference type="RefSeq" id="WP_076168279.1">
    <property type="nucleotide sequence ID" value="NZ_MRTP01000001.1"/>
</dbReference>
<keyword evidence="2" id="KW-1185">Reference proteome</keyword>
<dbReference type="STRING" id="297318.BK138_08435"/>